<name>A0A3E2HMU8_SCYLI</name>
<gene>
    <name evidence="2" type="ORF">B7463_g2036</name>
</gene>
<dbReference type="EMBL" id="NCSJ02000022">
    <property type="protein sequence ID" value="RFU34371.1"/>
    <property type="molecule type" value="Genomic_DNA"/>
</dbReference>
<evidence type="ECO:0000313" key="2">
    <source>
        <dbReference type="EMBL" id="RFU34371.1"/>
    </source>
</evidence>
<feature type="non-terminal residue" evidence="2">
    <location>
        <position position="1"/>
    </location>
</feature>
<evidence type="ECO:0000313" key="3">
    <source>
        <dbReference type="Proteomes" id="UP000258309"/>
    </source>
</evidence>
<feature type="compositionally biased region" description="Acidic residues" evidence="1">
    <location>
        <begin position="87"/>
        <end position="106"/>
    </location>
</feature>
<dbReference type="AlphaFoldDB" id="A0A3E2HMU8"/>
<sequence>MLSHGDDENNALESKVSLLLPPQSRPETQKRAERAPRRRHHPGCSSSPPAAHLSFLTDLPLPSRGYSSIISGSPARGTPGKGSMGADQEEEEEGEEAEEGEQEEGK</sequence>
<reference evidence="2 3" key="1">
    <citation type="submission" date="2018-05" db="EMBL/GenBank/DDBJ databases">
        <title>Draft genome sequence of Scytalidium lignicola DSM 105466, a ubiquitous saprotrophic fungus.</title>
        <authorList>
            <person name="Buettner E."/>
            <person name="Gebauer A.M."/>
            <person name="Hofrichter M."/>
            <person name="Liers C."/>
            <person name="Kellner H."/>
        </authorList>
    </citation>
    <scope>NUCLEOTIDE SEQUENCE [LARGE SCALE GENOMIC DNA]</scope>
    <source>
        <strain evidence="2 3">DSM 105466</strain>
    </source>
</reference>
<accession>A0A3E2HMU8</accession>
<dbReference type="Proteomes" id="UP000258309">
    <property type="component" value="Unassembled WGS sequence"/>
</dbReference>
<feature type="region of interest" description="Disordered" evidence="1">
    <location>
        <begin position="1"/>
        <end position="106"/>
    </location>
</feature>
<feature type="non-terminal residue" evidence="2">
    <location>
        <position position="106"/>
    </location>
</feature>
<keyword evidence="3" id="KW-1185">Reference proteome</keyword>
<proteinExistence type="predicted"/>
<organism evidence="2 3">
    <name type="scientific">Scytalidium lignicola</name>
    <name type="common">Hyphomycete</name>
    <dbReference type="NCBI Taxonomy" id="5539"/>
    <lineage>
        <taxon>Eukaryota</taxon>
        <taxon>Fungi</taxon>
        <taxon>Dikarya</taxon>
        <taxon>Ascomycota</taxon>
        <taxon>Pezizomycotina</taxon>
        <taxon>Leotiomycetes</taxon>
        <taxon>Leotiomycetes incertae sedis</taxon>
        <taxon>Scytalidium</taxon>
    </lineage>
</organism>
<evidence type="ECO:0000256" key="1">
    <source>
        <dbReference type="SAM" id="MobiDB-lite"/>
    </source>
</evidence>
<protein>
    <submittedName>
        <fullName evidence="2">Uncharacterized protein</fullName>
    </submittedName>
</protein>
<comment type="caution">
    <text evidence="2">The sequence shown here is derived from an EMBL/GenBank/DDBJ whole genome shotgun (WGS) entry which is preliminary data.</text>
</comment>